<organism evidence="1 2">
    <name type="scientific">Liparis tanakae</name>
    <name type="common">Tanaka's snailfish</name>
    <dbReference type="NCBI Taxonomy" id="230148"/>
    <lineage>
        <taxon>Eukaryota</taxon>
        <taxon>Metazoa</taxon>
        <taxon>Chordata</taxon>
        <taxon>Craniata</taxon>
        <taxon>Vertebrata</taxon>
        <taxon>Euteleostomi</taxon>
        <taxon>Actinopterygii</taxon>
        <taxon>Neopterygii</taxon>
        <taxon>Teleostei</taxon>
        <taxon>Neoteleostei</taxon>
        <taxon>Acanthomorphata</taxon>
        <taxon>Eupercaria</taxon>
        <taxon>Perciformes</taxon>
        <taxon>Cottioidei</taxon>
        <taxon>Cottales</taxon>
        <taxon>Liparidae</taxon>
        <taxon>Liparis</taxon>
    </lineage>
</organism>
<name>A0A4Z2GAJ8_9TELE</name>
<accession>A0A4Z2GAJ8</accession>
<sequence>MIHMRTNQLCVFGNTAEHDPGLDLASFHLPNGLASFFVPPVSRWSLPSATKMATVEAAKCPAEHKLNTIVVKKL</sequence>
<gene>
    <name evidence="1" type="ORF">EYF80_039250</name>
</gene>
<dbReference type="Proteomes" id="UP000314294">
    <property type="component" value="Unassembled WGS sequence"/>
</dbReference>
<proteinExistence type="predicted"/>
<dbReference type="AlphaFoldDB" id="A0A4Z2GAJ8"/>
<protein>
    <submittedName>
        <fullName evidence="1">Uncharacterized protein</fullName>
    </submittedName>
</protein>
<reference evidence="1 2" key="1">
    <citation type="submission" date="2019-03" db="EMBL/GenBank/DDBJ databases">
        <title>First draft genome of Liparis tanakae, snailfish: a comprehensive survey of snailfish specific genes.</title>
        <authorList>
            <person name="Kim W."/>
            <person name="Song I."/>
            <person name="Jeong J.-H."/>
            <person name="Kim D."/>
            <person name="Kim S."/>
            <person name="Ryu S."/>
            <person name="Song J.Y."/>
            <person name="Lee S.K."/>
        </authorList>
    </citation>
    <scope>NUCLEOTIDE SEQUENCE [LARGE SCALE GENOMIC DNA]</scope>
    <source>
        <tissue evidence="1">Muscle</tissue>
    </source>
</reference>
<keyword evidence="2" id="KW-1185">Reference proteome</keyword>
<evidence type="ECO:0000313" key="2">
    <source>
        <dbReference type="Proteomes" id="UP000314294"/>
    </source>
</evidence>
<dbReference type="EMBL" id="SRLO01000613">
    <property type="protein sequence ID" value="TNN50548.1"/>
    <property type="molecule type" value="Genomic_DNA"/>
</dbReference>
<comment type="caution">
    <text evidence="1">The sequence shown here is derived from an EMBL/GenBank/DDBJ whole genome shotgun (WGS) entry which is preliminary data.</text>
</comment>
<evidence type="ECO:0000313" key="1">
    <source>
        <dbReference type="EMBL" id="TNN50548.1"/>
    </source>
</evidence>